<dbReference type="Pfam" id="PF02021">
    <property type="entry name" value="UPF0102"/>
    <property type="match status" value="1"/>
</dbReference>
<organism evidence="3 4">
    <name type="scientific">Ancylobacter pratisalsi</name>
    <dbReference type="NCBI Taxonomy" id="1745854"/>
    <lineage>
        <taxon>Bacteria</taxon>
        <taxon>Pseudomonadati</taxon>
        <taxon>Pseudomonadota</taxon>
        <taxon>Alphaproteobacteria</taxon>
        <taxon>Hyphomicrobiales</taxon>
        <taxon>Xanthobacteraceae</taxon>
        <taxon>Ancylobacter</taxon>
    </lineage>
</organism>
<dbReference type="HAMAP" id="MF_00048">
    <property type="entry name" value="UPF0102"/>
    <property type="match status" value="1"/>
</dbReference>
<dbReference type="KEGG" id="apra:G3A50_09975"/>
<comment type="similarity">
    <text evidence="1 2">Belongs to the UPF0102 family.</text>
</comment>
<sequence>MAGAAMTEARRAAFTRGVDAEARAARLLEAKGFTVIATRVRTARGEIDLIARTSELLIFVEVKARASLTAAAESISPRQRKRIIGAAEVFLAGHPDYAGMDMRLDVVLVAPGRVPVHMPGAFEAE</sequence>
<dbReference type="InterPro" id="IPR011856">
    <property type="entry name" value="tRNA_endonuc-like_dom_sf"/>
</dbReference>
<dbReference type="EMBL" id="CP048630">
    <property type="protein sequence ID" value="QIB36189.1"/>
    <property type="molecule type" value="Genomic_DNA"/>
</dbReference>
<keyword evidence="4" id="KW-1185">Reference proteome</keyword>
<dbReference type="PANTHER" id="PTHR34039:SF1">
    <property type="entry name" value="UPF0102 PROTEIN YRAN"/>
    <property type="match status" value="1"/>
</dbReference>
<evidence type="ECO:0000313" key="4">
    <source>
        <dbReference type="Proteomes" id="UP000464751"/>
    </source>
</evidence>
<dbReference type="InterPro" id="IPR011335">
    <property type="entry name" value="Restrct_endonuc-II-like"/>
</dbReference>
<dbReference type="Proteomes" id="UP000464751">
    <property type="component" value="Chromosome"/>
</dbReference>
<reference evidence="3" key="1">
    <citation type="submission" date="2020-02" db="EMBL/GenBank/DDBJ databases">
        <authorList>
            <person name="Li G."/>
        </authorList>
    </citation>
    <scope>NUCLEOTIDE SEQUENCE [LARGE SCALE GENOMIC DNA]</scope>
    <source>
        <strain evidence="3">DSM 102029</strain>
    </source>
</reference>
<dbReference type="PANTHER" id="PTHR34039">
    <property type="entry name" value="UPF0102 PROTEIN YRAN"/>
    <property type="match status" value="1"/>
</dbReference>
<evidence type="ECO:0000313" key="3">
    <source>
        <dbReference type="EMBL" id="QIB36189.1"/>
    </source>
</evidence>
<gene>
    <name evidence="3" type="ORF">G3A50_09975</name>
</gene>
<evidence type="ECO:0000256" key="2">
    <source>
        <dbReference type="HAMAP-Rule" id="MF_00048"/>
    </source>
</evidence>
<accession>A0A6P1YS20</accession>
<dbReference type="Gene3D" id="3.40.1350.10">
    <property type="match status" value="1"/>
</dbReference>
<dbReference type="InterPro" id="IPR003509">
    <property type="entry name" value="UPF0102_YraN-like"/>
</dbReference>
<name>A0A6P1YS20_9HYPH</name>
<evidence type="ECO:0000256" key="1">
    <source>
        <dbReference type="ARBA" id="ARBA00006738"/>
    </source>
</evidence>
<dbReference type="AlphaFoldDB" id="A0A6P1YS20"/>
<protein>
    <recommendedName>
        <fullName evidence="2">UPF0102 protein G3A50_09975</fullName>
    </recommendedName>
</protein>
<dbReference type="NCBIfam" id="TIGR00252">
    <property type="entry name" value="YraN family protein"/>
    <property type="match status" value="1"/>
</dbReference>
<proteinExistence type="inferred from homology"/>
<dbReference type="GO" id="GO:0003676">
    <property type="term" value="F:nucleic acid binding"/>
    <property type="evidence" value="ECO:0007669"/>
    <property type="project" value="InterPro"/>
</dbReference>
<dbReference type="NCBIfam" id="NF009151">
    <property type="entry name" value="PRK12497.1-5"/>
    <property type="match status" value="1"/>
</dbReference>
<dbReference type="SUPFAM" id="SSF52980">
    <property type="entry name" value="Restriction endonuclease-like"/>
    <property type="match status" value="1"/>
</dbReference>